<evidence type="ECO:0000313" key="1">
    <source>
        <dbReference type="EMBL" id="TYR34871.1"/>
    </source>
</evidence>
<accession>A0A5D4H1E4</accession>
<comment type="caution">
    <text evidence="1">The sequence shown here is derived from an EMBL/GenBank/DDBJ whole genome shotgun (WGS) entry which is preliminary data.</text>
</comment>
<protein>
    <submittedName>
        <fullName evidence="1">Uncharacterized protein</fullName>
    </submittedName>
</protein>
<organism evidence="1 2">
    <name type="scientific">Neoaquamicrobium microcysteis</name>
    <dbReference type="NCBI Taxonomy" id="2682781"/>
    <lineage>
        <taxon>Bacteria</taxon>
        <taxon>Pseudomonadati</taxon>
        <taxon>Pseudomonadota</taxon>
        <taxon>Alphaproteobacteria</taxon>
        <taxon>Hyphomicrobiales</taxon>
        <taxon>Phyllobacteriaceae</taxon>
        <taxon>Neoaquamicrobium</taxon>
    </lineage>
</organism>
<sequence length="110" mass="11833">MEHIAALLLIVGCSGDLGECRELPAPVPVFETMEECDAVLPAEFENARPQGERVFASCVFVDPAMEEMDAELVWDVLPEGRLVASVEPFDDSGVSVASHDAGASDEPLMR</sequence>
<reference evidence="1 2" key="1">
    <citation type="submission" date="2019-08" db="EMBL/GenBank/DDBJ databases">
        <authorList>
            <person name="Seo Y.L."/>
        </authorList>
    </citation>
    <scope>NUCLEOTIDE SEQUENCE [LARGE SCALE GENOMIC DNA]</scope>
    <source>
        <strain evidence="1 2">MaA-C15</strain>
    </source>
</reference>
<evidence type="ECO:0000313" key="2">
    <source>
        <dbReference type="Proteomes" id="UP000323258"/>
    </source>
</evidence>
<dbReference type="AlphaFoldDB" id="A0A5D4H1E4"/>
<dbReference type="RefSeq" id="WP_148913288.1">
    <property type="nucleotide sequence ID" value="NZ_VSZS01000054.1"/>
</dbReference>
<reference evidence="1 2" key="2">
    <citation type="submission" date="2019-09" db="EMBL/GenBank/DDBJ databases">
        <title>Mesorhizobium sp. MaA-C15 isolated from Microcystis aeruginosa.</title>
        <authorList>
            <person name="Jeong S.E."/>
            <person name="Jin H.M."/>
            <person name="Jeon C.O."/>
        </authorList>
    </citation>
    <scope>NUCLEOTIDE SEQUENCE [LARGE SCALE GENOMIC DNA]</scope>
    <source>
        <strain evidence="1 2">MaA-C15</strain>
    </source>
</reference>
<dbReference type="OrthoDB" id="7907327at2"/>
<dbReference type="Proteomes" id="UP000323258">
    <property type="component" value="Unassembled WGS sequence"/>
</dbReference>
<dbReference type="EMBL" id="VSZS01000054">
    <property type="protein sequence ID" value="TYR34871.1"/>
    <property type="molecule type" value="Genomic_DNA"/>
</dbReference>
<keyword evidence="2" id="KW-1185">Reference proteome</keyword>
<name>A0A5D4H1E4_9HYPH</name>
<gene>
    <name evidence="1" type="ORF">FY036_03350</name>
</gene>
<proteinExistence type="predicted"/>